<dbReference type="InterPro" id="IPR006427">
    <property type="entry name" value="Portal_HK97"/>
</dbReference>
<organism evidence="1 2">
    <name type="scientific">Sphingomonas kaistensis</name>
    <dbReference type="NCBI Taxonomy" id="298708"/>
    <lineage>
        <taxon>Bacteria</taxon>
        <taxon>Pseudomonadati</taxon>
        <taxon>Pseudomonadota</taxon>
        <taxon>Alphaproteobacteria</taxon>
        <taxon>Sphingomonadales</taxon>
        <taxon>Sphingomonadaceae</taxon>
        <taxon>Sphingomonas</taxon>
    </lineage>
</organism>
<proteinExistence type="predicted"/>
<dbReference type="Proteomes" id="UP000558192">
    <property type="component" value="Unassembled WGS sequence"/>
</dbReference>
<reference evidence="1 2" key="1">
    <citation type="submission" date="2020-03" db="EMBL/GenBank/DDBJ databases">
        <title>Genomic Encyclopedia of Type Strains, Phase IV (KMG-IV): sequencing the most valuable type-strain genomes for metagenomic binning, comparative biology and taxonomic classification.</title>
        <authorList>
            <person name="Goeker M."/>
        </authorList>
    </citation>
    <scope>NUCLEOTIDE SEQUENCE [LARGE SCALE GENOMIC DNA]</scope>
    <source>
        <strain evidence="1 2">DSM 16846</strain>
    </source>
</reference>
<dbReference type="Pfam" id="PF04860">
    <property type="entry name" value="Phage_portal"/>
    <property type="match status" value="1"/>
</dbReference>
<dbReference type="RefSeq" id="WP_168069801.1">
    <property type="nucleotide sequence ID" value="NZ_JAATJC010000001.1"/>
</dbReference>
<protein>
    <submittedName>
        <fullName evidence="1">HK97 family phage portal protein</fullName>
    </submittedName>
</protein>
<evidence type="ECO:0000313" key="1">
    <source>
        <dbReference type="EMBL" id="NJC06526.1"/>
    </source>
</evidence>
<evidence type="ECO:0000313" key="2">
    <source>
        <dbReference type="Proteomes" id="UP000558192"/>
    </source>
</evidence>
<sequence length="370" mass="41032">MPVSERSAMRNATFNRAVTLISGTVGMLPVNLIEKLSDGRKQRADGHPVQRLLRVRTNKWQEPGQFKSYMQGRALLHGNAYAFKVPGLRGVQALVPMDPCRVQVGLSEDYDIAYTWTRNDGTKKAFRRDEVLHLRAPWSSDGITGDGLLRLASESLGLAHAADMAAARLLRNGSYVGGALKHPKHMSVDAIQRLRQQLDQNYSGPENAGRWMVLEEGMDAQAFGMSGRDAQGLEQRKHQAEEISRFTGVPRPLLMFDETSWGSGIEQLGLFFVTYCLLPWFTQWEEAVANALLTEAERERYIVKFNEAALLRGSLKDQAEFLAKALGGPGAGGYMLPDEARDKFDMNPLEDGLGTKPAWLAPETTTDAQP</sequence>
<comment type="caution">
    <text evidence="1">The sequence shown here is derived from an EMBL/GenBank/DDBJ whole genome shotgun (WGS) entry which is preliminary data.</text>
</comment>
<name>A0A7X5Y7P4_9SPHN</name>
<dbReference type="AlphaFoldDB" id="A0A7X5Y7P4"/>
<gene>
    <name evidence="1" type="ORF">GGQ97_002319</name>
</gene>
<dbReference type="NCBIfam" id="TIGR01537">
    <property type="entry name" value="portal_HK97"/>
    <property type="match status" value="1"/>
</dbReference>
<accession>A0A7X5Y7P4</accession>
<keyword evidence="2" id="KW-1185">Reference proteome</keyword>
<dbReference type="EMBL" id="JAATJC010000001">
    <property type="protein sequence ID" value="NJC06526.1"/>
    <property type="molecule type" value="Genomic_DNA"/>
</dbReference>
<dbReference type="InterPro" id="IPR006944">
    <property type="entry name" value="Phage/GTA_portal"/>
</dbReference>